<protein>
    <submittedName>
        <fullName evidence="1">Uncharacterized protein</fullName>
    </submittedName>
</protein>
<dbReference type="Proteomes" id="UP000249396">
    <property type="component" value="Unassembled WGS sequence"/>
</dbReference>
<comment type="caution">
    <text evidence="1">The sequence shown here is derived from an EMBL/GenBank/DDBJ whole genome shotgun (WGS) entry which is preliminary data.</text>
</comment>
<reference evidence="1 2" key="1">
    <citation type="journal article" date="2018" name="Aquat. Microb. Ecol.">
        <title>Gammaproteobacterial methanotrophs dominate.</title>
        <authorList>
            <person name="Rissanen A.J."/>
            <person name="Saarenheimo J."/>
            <person name="Tiirola M."/>
            <person name="Peura S."/>
            <person name="Aalto S.L."/>
            <person name="Karvinen A."/>
            <person name="Nykanen H."/>
        </authorList>
    </citation>
    <scope>NUCLEOTIDE SEQUENCE [LARGE SCALE GENOMIC DNA]</scope>
    <source>
        <strain evidence="1">AMbin10</strain>
    </source>
</reference>
<organism evidence="1 2">
    <name type="scientific">Candidatus Methylumidiphilus alinenensis</name>
    <dbReference type="NCBI Taxonomy" id="2202197"/>
    <lineage>
        <taxon>Bacteria</taxon>
        <taxon>Pseudomonadati</taxon>
        <taxon>Pseudomonadota</taxon>
        <taxon>Gammaproteobacteria</taxon>
        <taxon>Methylococcales</taxon>
        <taxon>Candidatus Methylumidiphilus</taxon>
    </lineage>
</organism>
<accession>A0A2W4R0U9</accession>
<proteinExistence type="predicted"/>
<dbReference type="AlphaFoldDB" id="A0A2W4R0U9"/>
<evidence type="ECO:0000313" key="2">
    <source>
        <dbReference type="Proteomes" id="UP000249396"/>
    </source>
</evidence>
<evidence type="ECO:0000313" key="1">
    <source>
        <dbReference type="EMBL" id="PZN77905.1"/>
    </source>
</evidence>
<gene>
    <name evidence="1" type="ORF">DM484_13845</name>
</gene>
<name>A0A2W4R0U9_9GAMM</name>
<sequence length="95" mass="11377">MLTNFEIFNIHDIINEIEVFNKDGYDFTITVTEVIEGKVVGQYEWSMGSKAVYHDEYGPSIVKIEVQKSMDFYHDYELRRREYWLMVKNKSNAIR</sequence>
<dbReference type="EMBL" id="QJPH01000328">
    <property type="protein sequence ID" value="PZN77905.1"/>
    <property type="molecule type" value="Genomic_DNA"/>
</dbReference>